<name>A0A1H0H7X6_HALAD</name>
<comment type="similarity">
    <text evidence="1">Belongs to the glycosyltransferase 2 family.</text>
</comment>
<reference evidence="4" key="1">
    <citation type="submission" date="2016-10" db="EMBL/GenBank/DDBJ databases">
        <authorList>
            <person name="Varghese N."/>
            <person name="Submissions S."/>
        </authorList>
    </citation>
    <scope>NUCLEOTIDE SEQUENCE [LARGE SCALE GENOMIC DNA]</scope>
    <source>
        <strain evidence="4">CGMCC 1.3703</strain>
    </source>
</reference>
<organism evidence="3 4">
    <name type="scientific">Halobacillus aidingensis</name>
    <dbReference type="NCBI Taxonomy" id="240303"/>
    <lineage>
        <taxon>Bacteria</taxon>
        <taxon>Bacillati</taxon>
        <taxon>Bacillota</taxon>
        <taxon>Bacilli</taxon>
        <taxon>Bacillales</taxon>
        <taxon>Bacillaceae</taxon>
        <taxon>Halobacillus</taxon>
    </lineage>
</organism>
<protein>
    <submittedName>
        <fullName evidence="3">Teichuronic acid biosynthesis glycosyltransferase TuaG</fullName>
    </submittedName>
</protein>
<dbReference type="STRING" id="240303.SAMN05421677_10384"/>
<dbReference type="SUPFAM" id="SSF53448">
    <property type="entry name" value="Nucleotide-diphospho-sugar transferases"/>
    <property type="match status" value="1"/>
</dbReference>
<evidence type="ECO:0000313" key="4">
    <source>
        <dbReference type="Proteomes" id="UP000198860"/>
    </source>
</evidence>
<dbReference type="OrthoDB" id="9785185at2"/>
<keyword evidence="4" id="KW-1185">Reference proteome</keyword>
<dbReference type="Pfam" id="PF00535">
    <property type="entry name" value="Glycos_transf_2"/>
    <property type="match status" value="1"/>
</dbReference>
<dbReference type="RefSeq" id="WP_089651210.1">
    <property type="nucleotide sequence ID" value="NZ_FNIZ01000003.1"/>
</dbReference>
<dbReference type="InterPro" id="IPR001173">
    <property type="entry name" value="Glyco_trans_2-like"/>
</dbReference>
<dbReference type="AlphaFoldDB" id="A0A1H0H7X6"/>
<dbReference type="GO" id="GO:0016758">
    <property type="term" value="F:hexosyltransferase activity"/>
    <property type="evidence" value="ECO:0007669"/>
    <property type="project" value="UniProtKB-ARBA"/>
</dbReference>
<dbReference type="Gene3D" id="3.90.550.10">
    <property type="entry name" value="Spore Coat Polysaccharide Biosynthesis Protein SpsA, Chain A"/>
    <property type="match status" value="1"/>
</dbReference>
<dbReference type="FunFam" id="3.90.550.10:FF:000130">
    <property type="entry name" value="Family 2 glycosyl transferase"/>
    <property type="match status" value="1"/>
</dbReference>
<dbReference type="InterPro" id="IPR029044">
    <property type="entry name" value="Nucleotide-diphossugar_trans"/>
</dbReference>
<proteinExistence type="inferred from homology"/>
<keyword evidence="3" id="KW-0808">Transferase</keyword>
<evidence type="ECO:0000259" key="2">
    <source>
        <dbReference type="Pfam" id="PF00535"/>
    </source>
</evidence>
<sequence length="257" mass="29693">MDFKNMGKVSVITPSYNSADFISETIESVQSQTYTNWEMIIVDDCSKDQSVKLIEAKQLEDERIKLIKLMRNGGPAYARNQAILAADGRYLAFLDSDDQWHPQKLEKQILFMHQNGYSFSYTAYRIMQEGGNPTEVVFHMPSQITYKDLLKNTAIGTLTVVLNQEKLGKVQMPLYRDCSEDYGLWMSILSHGVTAYGLNEELALYRKCNESLSSNKWKSARKTWNTYRKVGRSNLPSTIWYFLNYSVRAMRKHTRTS</sequence>
<dbReference type="PANTHER" id="PTHR22916">
    <property type="entry name" value="GLYCOSYLTRANSFERASE"/>
    <property type="match status" value="1"/>
</dbReference>
<dbReference type="EMBL" id="FNIZ01000003">
    <property type="protein sequence ID" value="SDO15233.1"/>
    <property type="molecule type" value="Genomic_DNA"/>
</dbReference>
<dbReference type="Proteomes" id="UP000198860">
    <property type="component" value="Unassembled WGS sequence"/>
</dbReference>
<dbReference type="CDD" id="cd00761">
    <property type="entry name" value="Glyco_tranf_GTA_type"/>
    <property type="match status" value="1"/>
</dbReference>
<evidence type="ECO:0000313" key="3">
    <source>
        <dbReference type="EMBL" id="SDO15233.1"/>
    </source>
</evidence>
<feature type="domain" description="Glycosyltransferase 2-like" evidence="2">
    <location>
        <begin position="10"/>
        <end position="137"/>
    </location>
</feature>
<gene>
    <name evidence="3" type="ORF">SAMN05421677_10384</name>
</gene>
<dbReference type="PANTHER" id="PTHR22916:SF3">
    <property type="entry name" value="UDP-GLCNAC:BETAGAL BETA-1,3-N-ACETYLGLUCOSAMINYLTRANSFERASE-LIKE PROTEIN 1"/>
    <property type="match status" value="1"/>
</dbReference>
<accession>A0A1H0H7X6</accession>
<evidence type="ECO:0000256" key="1">
    <source>
        <dbReference type="ARBA" id="ARBA00006739"/>
    </source>
</evidence>